<dbReference type="EMBL" id="BMVX01000052">
    <property type="protein sequence ID" value="GGZ99317.1"/>
    <property type="molecule type" value="Genomic_DNA"/>
</dbReference>
<dbReference type="Proteomes" id="UP000326831">
    <property type="component" value="Chromosome"/>
</dbReference>
<dbReference type="InterPro" id="IPR036513">
    <property type="entry name" value="STAS_dom_sf"/>
</dbReference>
<protein>
    <recommendedName>
        <fullName evidence="2">Anti-sigma factor antagonist</fullName>
    </recommendedName>
</protein>
<dbReference type="PANTHER" id="PTHR33495">
    <property type="entry name" value="ANTI-SIGMA FACTOR ANTAGONIST TM_1081-RELATED-RELATED"/>
    <property type="match status" value="1"/>
</dbReference>
<evidence type="ECO:0000259" key="3">
    <source>
        <dbReference type="PROSITE" id="PS50801"/>
    </source>
</evidence>
<feature type="domain" description="STAS" evidence="3">
    <location>
        <begin position="21"/>
        <end position="115"/>
    </location>
</feature>
<evidence type="ECO:0000256" key="2">
    <source>
        <dbReference type="RuleBase" id="RU003749"/>
    </source>
</evidence>
<proteinExistence type="inferred from homology"/>
<reference evidence="4" key="3">
    <citation type="submission" date="2020-09" db="EMBL/GenBank/DDBJ databases">
        <authorList>
            <person name="Sun Q."/>
            <person name="Ohkuma M."/>
        </authorList>
    </citation>
    <scope>NUCLEOTIDE SEQUENCE</scope>
    <source>
        <strain evidence="4">JCM 4834</strain>
    </source>
</reference>
<organism evidence="5 6">
    <name type="scientific">Streptomyces subrutilus</name>
    <dbReference type="NCBI Taxonomy" id="36818"/>
    <lineage>
        <taxon>Bacteria</taxon>
        <taxon>Bacillati</taxon>
        <taxon>Actinomycetota</taxon>
        <taxon>Actinomycetes</taxon>
        <taxon>Kitasatosporales</taxon>
        <taxon>Streptomycetaceae</taxon>
        <taxon>Streptomyces</taxon>
    </lineage>
</organism>
<dbReference type="CDD" id="cd07043">
    <property type="entry name" value="STAS_anti-anti-sigma_factors"/>
    <property type="match status" value="1"/>
</dbReference>
<dbReference type="Pfam" id="PF13466">
    <property type="entry name" value="STAS_2"/>
    <property type="match status" value="1"/>
</dbReference>
<dbReference type="NCBIfam" id="TIGR00377">
    <property type="entry name" value="ant_ant_sig"/>
    <property type="match status" value="1"/>
</dbReference>
<evidence type="ECO:0000256" key="1">
    <source>
        <dbReference type="ARBA" id="ARBA00009013"/>
    </source>
</evidence>
<dbReference type="OrthoDB" id="4230314at2"/>
<comment type="similarity">
    <text evidence="1 2">Belongs to the anti-sigma-factor antagonist family.</text>
</comment>
<dbReference type="InterPro" id="IPR058548">
    <property type="entry name" value="MlaB-like_STAS"/>
</dbReference>
<dbReference type="KEGG" id="ssub:CP968_23205"/>
<sequence>MADDQDDRERLAPVEGAEPDVVRVGGEMDYDRAPLLCDVLRTAITRPGGPVEIVADLSDLTFCDSAGLNSFVRAHHLARRHGRRLRLHAPRPQVMHLLEISGVEKLFLITARPAP</sequence>
<name>A0A5P2UNR2_9ACTN</name>
<reference evidence="4" key="1">
    <citation type="journal article" date="2014" name="Int. J. Syst. Evol. Microbiol.">
        <title>Complete genome sequence of Corynebacterium casei LMG S-19264T (=DSM 44701T), isolated from a smear-ripened cheese.</title>
        <authorList>
            <consortium name="US DOE Joint Genome Institute (JGI-PGF)"/>
            <person name="Walter F."/>
            <person name="Albersmeier A."/>
            <person name="Kalinowski J."/>
            <person name="Ruckert C."/>
        </authorList>
    </citation>
    <scope>NUCLEOTIDE SEQUENCE</scope>
    <source>
        <strain evidence="4">JCM 4834</strain>
    </source>
</reference>
<dbReference type="PANTHER" id="PTHR33495:SF2">
    <property type="entry name" value="ANTI-SIGMA FACTOR ANTAGONIST TM_1081-RELATED"/>
    <property type="match status" value="1"/>
</dbReference>
<accession>A0A5P2UNR2</accession>
<dbReference type="RefSeq" id="WP_150519817.1">
    <property type="nucleotide sequence ID" value="NZ_BMVX01000052.1"/>
</dbReference>
<dbReference type="AlphaFoldDB" id="A0A5P2UNR2"/>
<evidence type="ECO:0000313" key="4">
    <source>
        <dbReference type="EMBL" id="GGZ99317.1"/>
    </source>
</evidence>
<dbReference type="InterPro" id="IPR003658">
    <property type="entry name" value="Anti-sigma_ant"/>
</dbReference>
<dbReference type="GO" id="GO:0043856">
    <property type="term" value="F:anti-sigma factor antagonist activity"/>
    <property type="evidence" value="ECO:0007669"/>
    <property type="project" value="InterPro"/>
</dbReference>
<dbReference type="Gene3D" id="3.30.750.24">
    <property type="entry name" value="STAS domain"/>
    <property type="match status" value="1"/>
</dbReference>
<dbReference type="SUPFAM" id="SSF52091">
    <property type="entry name" value="SpoIIaa-like"/>
    <property type="match status" value="1"/>
</dbReference>
<reference evidence="5 6" key="2">
    <citation type="submission" date="2017-09" db="EMBL/GenBank/DDBJ databases">
        <authorList>
            <person name="Lee N."/>
            <person name="Cho B.-K."/>
        </authorList>
    </citation>
    <scope>NUCLEOTIDE SEQUENCE [LARGE SCALE GENOMIC DNA]</scope>
    <source>
        <strain evidence="5 6">ATCC 27467</strain>
    </source>
</reference>
<dbReference type="EMBL" id="CP023701">
    <property type="protein sequence ID" value="QEU80798.1"/>
    <property type="molecule type" value="Genomic_DNA"/>
</dbReference>
<dbReference type="Proteomes" id="UP000634660">
    <property type="component" value="Unassembled WGS sequence"/>
</dbReference>
<evidence type="ECO:0000313" key="5">
    <source>
        <dbReference type="EMBL" id="QEU80798.1"/>
    </source>
</evidence>
<dbReference type="PROSITE" id="PS50801">
    <property type="entry name" value="STAS"/>
    <property type="match status" value="1"/>
</dbReference>
<dbReference type="InterPro" id="IPR002645">
    <property type="entry name" value="STAS_dom"/>
</dbReference>
<evidence type="ECO:0000313" key="6">
    <source>
        <dbReference type="Proteomes" id="UP000326831"/>
    </source>
</evidence>
<gene>
    <name evidence="5" type="ORF">CP968_23205</name>
    <name evidence="4" type="ORF">GCM10010371_68510</name>
</gene>
<keyword evidence="6" id="KW-1185">Reference proteome</keyword>